<dbReference type="PANTHER" id="PTHR33221:SF4">
    <property type="entry name" value="HTH-TYPE TRANSCRIPTIONAL REPRESSOR NSRR"/>
    <property type="match status" value="1"/>
</dbReference>
<dbReference type="OrthoDB" id="9795923at2"/>
<keyword evidence="1" id="KW-0238">DNA-binding</keyword>
<dbReference type="GO" id="GO:0003677">
    <property type="term" value="F:DNA binding"/>
    <property type="evidence" value="ECO:0007669"/>
    <property type="project" value="UniProtKB-KW"/>
</dbReference>
<evidence type="ECO:0000256" key="3">
    <source>
        <dbReference type="ARBA" id="ARBA00040173"/>
    </source>
</evidence>
<evidence type="ECO:0000256" key="2">
    <source>
        <dbReference type="ARBA" id="ARBA00034078"/>
    </source>
</evidence>
<comment type="caution">
    <text evidence="4">The sequence shown here is derived from an EMBL/GenBank/DDBJ whole genome shotgun (WGS) entry which is preliminary data.</text>
</comment>
<evidence type="ECO:0000313" key="4">
    <source>
        <dbReference type="EMBL" id="KHD85619.1"/>
    </source>
</evidence>
<reference evidence="4 6" key="1">
    <citation type="submission" date="2014-10" db="EMBL/GenBank/DDBJ databases">
        <title>Draft genome of phytase producing Bacillus ginsengihumi strain M2.11.</title>
        <authorList>
            <person name="Toymentseva A."/>
            <person name="Boulygina E.A."/>
            <person name="Kazakov S.V."/>
            <person name="Kayumov I."/>
            <person name="Suleimanova A.D."/>
            <person name="Mardanova A.M."/>
            <person name="Maria S.N."/>
            <person name="Sergey M.Y."/>
            <person name="Sharipova M.R."/>
        </authorList>
    </citation>
    <scope>NUCLEOTIDE SEQUENCE [LARGE SCALE GENOMIC DNA]</scope>
    <source>
        <strain evidence="4 6">M2.11</strain>
    </source>
</reference>
<dbReference type="PROSITE" id="PS51197">
    <property type="entry name" value="HTH_RRF2_2"/>
    <property type="match status" value="1"/>
</dbReference>
<dbReference type="AlphaFoldDB" id="A0A0A6VG68"/>
<evidence type="ECO:0000256" key="1">
    <source>
        <dbReference type="ARBA" id="ARBA00023125"/>
    </source>
</evidence>
<dbReference type="Proteomes" id="UP000476934">
    <property type="component" value="Unassembled WGS sequence"/>
</dbReference>
<dbReference type="InterPro" id="IPR036390">
    <property type="entry name" value="WH_DNA-bd_sf"/>
</dbReference>
<dbReference type="STRING" id="363870.NG54_08150"/>
<dbReference type="Gene3D" id="1.10.10.10">
    <property type="entry name" value="Winged helix-like DNA-binding domain superfamily/Winged helix DNA-binding domain"/>
    <property type="match status" value="1"/>
</dbReference>
<reference evidence="5" key="2">
    <citation type="submission" date="2020-02" db="EMBL/GenBank/DDBJ databases">
        <authorList>
            <person name="Feng H."/>
        </authorList>
    </citation>
    <scope>NUCLEOTIDE SEQUENCE [LARGE SCALE GENOMIC DNA]</scope>
    <source>
        <strain evidence="5">Gsoil 114</strain>
    </source>
</reference>
<dbReference type="GO" id="GO:0003700">
    <property type="term" value="F:DNA-binding transcription factor activity"/>
    <property type="evidence" value="ECO:0007669"/>
    <property type="project" value="TreeGrafter"/>
</dbReference>
<protein>
    <recommendedName>
        <fullName evidence="3">HTH-type transcriptional regulator NsrR</fullName>
    </recommendedName>
</protein>
<dbReference type="InterPro" id="IPR036388">
    <property type="entry name" value="WH-like_DNA-bd_sf"/>
</dbReference>
<accession>A0A0A6VG68</accession>
<dbReference type="Pfam" id="PF02082">
    <property type="entry name" value="Rrf2"/>
    <property type="match status" value="1"/>
</dbReference>
<dbReference type="PANTHER" id="PTHR33221">
    <property type="entry name" value="WINGED HELIX-TURN-HELIX TRANSCRIPTIONAL REGULATOR, RRF2 FAMILY"/>
    <property type="match status" value="1"/>
</dbReference>
<dbReference type="SUPFAM" id="SSF46785">
    <property type="entry name" value="Winged helix' DNA-binding domain"/>
    <property type="match status" value="1"/>
</dbReference>
<dbReference type="GO" id="GO:0005829">
    <property type="term" value="C:cytosol"/>
    <property type="evidence" value="ECO:0007669"/>
    <property type="project" value="TreeGrafter"/>
</dbReference>
<dbReference type="RefSeq" id="WP_025729659.1">
    <property type="nucleotide sequence ID" value="NZ_JAAIWK010000033.1"/>
</dbReference>
<keyword evidence="7" id="KW-1185">Reference proteome</keyword>
<evidence type="ECO:0000313" key="7">
    <source>
        <dbReference type="Proteomes" id="UP000476934"/>
    </source>
</evidence>
<reference evidence="5 7" key="3">
    <citation type="submission" date="2020-03" db="EMBL/GenBank/DDBJ databases">
        <title>Bacillus aquiflavi sp. nov., isolated from yellow water of strong flavor Chinese baijiu in Yibin region of China.</title>
        <authorList>
            <person name="Xie J."/>
        </authorList>
    </citation>
    <scope>NUCLEOTIDE SEQUENCE [LARGE SCALE GENOMIC DNA]</scope>
    <source>
        <strain evidence="5 7">Gsoil 114</strain>
    </source>
</reference>
<dbReference type="EMBL" id="JRUN01000019">
    <property type="protein sequence ID" value="KHD85619.1"/>
    <property type="molecule type" value="Genomic_DNA"/>
</dbReference>
<dbReference type="InterPro" id="IPR000944">
    <property type="entry name" value="Tscrpt_reg_Rrf2"/>
</dbReference>
<evidence type="ECO:0000313" key="6">
    <source>
        <dbReference type="Proteomes" id="UP000030588"/>
    </source>
</evidence>
<comment type="cofactor">
    <cofactor evidence="2">
        <name>[2Fe-2S] cluster</name>
        <dbReference type="ChEBI" id="CHEBI:190135"/>
    </cofactor>
</comment>
<dbReference type="NCBIfam" id="TIGR00738">
    <property type="entry name" value="rrf2_super"/>
    <property type="match status" value="1"/>
</dbReference>
<proteinExistence type="predicted"/>
<dbReference type="EMBL" id="JAAIWK010000033">
    <property type="protein sequence ID" value="NEY21397.1"/>
    <property type="molecule type" value="Genomic_DNA"/>
</dbReference>
<dbReference type="Proteomes" id="UP000030588">
    <property type="component" value="Unassembled WGS sequence"/>
</dbReference>
<gene>
    <name evidence="5" type="ORF">G4D61_15745</name>
    <name evidence="4" type="ORF">NG54_08150</name>
</gene>
<evidence type="ECO:0000313" key="5">
    <source>
        <dbReference type="EMBL" id="NEY21397.1"/>
    </source>
</evidence>
<sequence>MRLTNYTDYALRVLIYLATKQNDQLASIKEIADVYGISKNHLMKVTYQLSKIGAVKTVRGRNGGICLAKDPSEINIGKIVRLTEEDFKLVECMDGNDPVCIISPVCGLKHVLNQALAAYLNVLDQYSLADIVRNPLQYAQLFQIKEAVKDTKDT</sequence>
<name>A0A0A6VG68_9BACI</name>
<organism evidence="4 6">
    <name type="scientific">Heyndrickxia ginsengihumi</name>
    <dbReference type="NCBI Taxonomy" id="363870"/>
    <lineage>
        <taxon>Bacteria</taxon>
        <taxon>Bacillati</taxon>
        <taxon>Bacillota</taxon>
        <taxon>Bacilli</taxon>
        <taxon>Bacillales</taxon>
        <taxon>Bacillaceae</taxon>
        <taxon>Heyndrickxia</taxon>
    </lineage>
</organism>